<feature type="transmembrane region" description="Helical" evidence="2">
    <location>
        <begin position="333"/>
        <end position="355"/>
    </location>
</feature>
<evidence type="ECO:0008006" key="5">
    <source>
        <dbReference type="Google" id="ProtNLM"/>
    </source>
</evidence>
<dbReference type="RefSeq" id="WP_398274745.1">
    <property type="nucleotide sequence ID" value="NZ_JBITLV010000001.1"/>
</dbReference>
<evidence type="ECO:0000256" key="1">
    <source>
        <dbReference type="SAM" id="MobiDB-lite"/>
    </source>
</evidence>
<dbReference type="EMBL" id="JBITLV010000001">
    <property type="protein sequence ID" value="MFI7585955.1"/>
    <property type="molecule type" value="Genomic_DNA"/>
</dbReference>
<name>A0ABW8AHV4_9ACTN</name>
<feature type="region of interest" description="Disordered" evidence="1">
    <location>
        <begin position="1"/>
        <end position="131"/>
    </location>
</feature>
<feature type="compositionally biased region" description="Low complexity" evidence="1">
    <location>
        <begin position="89"/>
        <end position="101"/>
    </location>
</feature>
<evidence type="ECO:0000313" key="4">
    <source>
        <dbReference type="Proteomes" id="UP001612915"/>
    </source>
</evidence>
<feature type="compositionally biased region" description="Acidic residues" evidence="1">
    <location>
        <begin position="28"/>
        <end position="53"/>
    </location>
</feature>
<reference evidence="3 4" key="1">
    <citation type="submission" date="2024-10" db="EMBL/GenBank/DDBJ databases">
        <title>The Natural Products Discovery Center: Release of the First 8490 Sequenced Strains for Exploring Actinobacteria Biosynthetic Diversity.</title>
        <authorList>
            <person name="Kalkreuter E."/>
            <person name="Kautsar S.A."/>
            <person name="Yang D."/>
            <person name="Bader C.D."/>
            <person name="Teijaro C.N."/>
            <person name="Fluegel L."/>
            <person name="Davis C.M."/>
            <person name="Simpson J.R."/>
            <person name="Lauterbach L."/>
            <person name="Steele A.D."/>
            <person name="Gui C."/>
            <person name="Meng S."/>
            <person name="Li G."/>
            <person name="Viehrig K."/>
            <person name="Ye F."/>
            <person name="Su P."/>
            <person name="Kiefer A.F."/>
            <person name="Nichols A."/>
            <person name="Cepeda A.J."/>
            <person name="Yan W."/>
            <person name="Fan B."/>
            <person name="Jiang Y."/>
            <person name="Adhikari A."/>
            <person name="Zheng C.-J."/>
            <person name="Schuster L."/>
            <person name="Cowan T.M."/>
            <person name="Smanski M.J."/>
            <person name="Chevrette M.G."/>
            <person name="De Carvalho L.P.S."/>
            <person name="Shen B."/>
        </authorList>
    </citation>
    <scope>NUCLEOTIDE SEQUENCE [LARGE SCALE GENOMIC DNA]</scope>
    <source>
        <strain evidence="3 4">NPDC049639</strain>
    </source>
</reference>
<proteinExistence type="predicted"/>
<sequence length="466" mass="47391">MTTTTGGTGEPEDAKPDATETDPAPETTEVEATEAEETTEVEAEASAEEEPADDVPAAAEPDAPETAVAEPDAPEATVEEPSAEESADDVPAPAAVFADPVEVSESEDSDDEDDEDDESFEELAVGPTGPTGPGVLSVLGAVVAMVLVASVALLTYAWPVHDTKPHDVPFGIAGPAEITGSVKNLFANGSSHSFKVYTYSEESQLRAAIQDRKVYGGLALTQSSASMLVASGASPTVAQTLNAVAQQLGASNGIQIPVDDVVPLPDKDSRGAAFEATGLPLLLAGLLPGLLLAWRRFAGSTSAALAVAFVTSLAGGFALAAILQFWIDAYTGNYLLNALSVALGIAAVAFPLTGLAAIGGRIGLGIGGALMLLVGYPLSAQASAPEYLPSILGDLGQALPQGATATLLRSTVYFDGSGFSTPLVVLVAWTVGGLVLVGIGTLLNPNLDDLEDDEPFLPAEEPVPVG</sequence>
<keyword evidence="4" id="KW-1185">Reference proteome</keyword>
<feature type="compositionally biased region" description="Acidic residues" evidence="1">
    <location>
        <begin position="77"/>
        <end position="88"/>
    </location>
</feature>
<keyword evidence="2" id="KW-0472">Membrane</keyword>
<feature type="transmembrane region" description="Helical" evidence="2">
    <location>
        <begin position="362"/>
        <end position="379"/>
    </location>
</feature>
<keyword evidence="2" id="KW-0812">Transmembrane</keyword>
<organism evidence="3 4">
    <name type="scientific">Spongisporangium articulatum</name>
    <dbReference type="NCBI Taxonomy" id="3362603"/>
    <lineage>
        <taxon>Bacteria</taxon>
        <taxon>Bacillati</taxon>
        <taxon>Actinomycetota</taxon>
        <taxon>Actinomycetes</taxon>
        <taxon>Kineosporiales</taxon>
        <taxon>Kineosporiaceae</taxon>
        <taxon>Spongisporangium</taxon>
    </lineage>
</organism>
<gene>
    <name evidence="3" type="ORF">ACIB24_02630</name>
</gene>
<feature type="compositionally biased region" description="Acidic residues" evidence="1">
    <location>
        <begin position="102"/>
        <end position="121"/>
    </location>
</feature>
<accession>A0ABW8AHV4</accession>
<feature type="transmembrane region" description="Helical" evidence="2">
    <location>
        <begin position="272"/>
        <end position="293"/>
    </location>
</feature>
<feature type="transmembrane region" description="Helical" evidence="2">
    <location>
        <begin position="305"/>
        <end position="327"/>
    </location>
</feature>
<keyword evidence="2" id="KW-1133">Transmembrane helix</keyword>
<dbReference type="Proteomes" id="UP001612915">
    <property type="component" value="Unassembled WGS sequence"/>
</dbReference>
<feature type="transmembrane region" description="Helical" evidence="2">
    <location>
        <begin position="135"/>
        <end position="158"/>
    </location>
</feature>
<comment type="caution">
    <text evidence="3">The sequence shown here is derived from an EMBL/GenBank/DDBJ whole genome shotgun (WGS) entry which is preliminary data.</text>
</comment>
<feature type="compositionally biased region" description="Low complexity" evidence="1">
    <location>
        <begin position="54"/>
        <end position="76"/>
    </location>
</feature>
<evidence type="ECO:0000313" key="3">
    <source>
        <dbReference type="EMBL" id="MFI7585955.1"/>
    </source>
</evidence>
<protein>
    <recommendedName>
        <fullName evidence="5">ABC transporter permease</fullName>
    </recommendedName>
</protein>
<feature type="transmembrane region" description="Helical" evidence="2">
    <location>
        <begin position="423"/>
        <end position="443"/>
    </location>
</feature>
<evidence type="ECO:0000256" key="2">
    <source>
        <dbReference type="SAM" id="Phobius"/>
    </source>
</evidence>